<evidence type="ECO:0000256" key="1">
    <source>
        <dbReference type="SAM" id="Phobius"/>
    </source>
</evidence>
<feature type="transmembrane region" description="Helical" evidence="1">
    <location>
        <begin position="20"/>
        <end position="43"/>
    </location>
</feature>
<keyword evidence="1" id="KW-1133">Transmembrane helix</keyword>
<organism evidence="2">
    <name type="scientific">mine drainage metagenome</name>
    <dbReference type="NCBI Taxonomy" id="410659"/>
    <lineage>
        <taxon>unclassified sequences</taxon>
        <taxon>metagenomes</taxon>
        <taxon>ecological metagenomes</taxon>
    </lineage>
</organism>
<reference evidence="2" key="1">
    <citation type="submission" date="2016-10" db="EMBL/GenBank/DDBJ databases">
        <title>Sequence of Gallionella enrichment culture.</title>
        <authorList>
            <person name="Poehlein A."/>
            <person name="Muehling M."/>
            <person name="Daniel R."/>
        </authorList>
    </citation>
    <scope>NUCLEOTIDE SEQUENCE</scope>
</reference>
<gene>
    <name evidence="2" type="ORF">GALL_543230</name>
</gene>
<evidence type="ECO:0000313" key="2">
    <source>
        <dbReference type="EMBL" id="OIQ64130.1"/>
    </source>
</evidence>
<dbReference type="AlphaFoldDB" id="A0A1J5NZC0"/>
<keyword evidence="1" id="KW-0812">Transmembrane</keyword>
<dbReference type="EMBL" id="MLJW01008389">
    <property type="protein sequence ID" value="OIQ64130.1"/>
    <property type="molecule type" value="Genomic_DNA"/>
</dbReference>
<sequence length="46" mass="5014">MSNVSKMRSNVEGSLFNQIAMFSVTGLSASMAMVIVGGLRVVYPWF</sequence>
<keyword evidence="1" id="KW-0472">Membrane</keyword>
<accession>A0A1J5NZC0</accession>
<proteinExistence type="predicted"/>
<protein>
    <submittedName>
        <fullName evidence="2">Uncharacterized protein</fullName>
    </submittedName>
</protein>
<comment type="caution">
    <text evidence="2">The sequence shown here is derived from an EMBL/GenBank/DDBJ whole genome shotgun (WGS) entry which is preliminary data.</text>
</comment>
<name>A0A1J5NZC0_9ZZZZ</name>